<reference evidence="4 5" key="2">
    <citation type="submission" date="2016-05" db="EMBL/GenBank/DDBJ databases">
        <title>Lineage-specific infection strategies underlie the spectrum of fungal disease in amphibians.</title>
        <authorList>
            <person name="Cuomo C.A."/>
            <person name="Farrer R.A."/>
            <person name="James T."/>
            <person name="Longcore J."/>
            <person name="Birren B."/>
        </authorList>
    </citation>
    <scope>NUCLEOTIDE SEQUENCE [LARGE SCALE GENOMIC DNA]</scope>
    <source>
        <strain evidence="4 5">JEL423</strain>
    </source>
</reference>
<feature type="region of interest" description="Disordered" evidence="2">
    <location>
        <begin position="740"/>
        <end position="789"/>
    </location>
</feature>
<evidence type="ECO:0000313" key="4">
    <source>
        <dbReference type="EMBL" id="OAJ42914.1"/>
    </source>
</evidence>
<feature type="domain" description="C2" evidence="3">
    <location>
        <begin position="1"/>
        <end position="113"/>
    </location>
</feature>
<protein>
    <recommendedName>
        <fullName evidence="3">C2 domain-containing protein</fullName>
    </recommendedName>
</protein>
<dbReference type="AlphaFoldDB" id="A0A177WTD9"/>
<accession>A0A177WTD9</accession>
<gene>
    <name evidence="4" type="ORF">BDEG_26306</name>
</gene>
<feature type="coiled-coil region" evidence="1">
    <location>
        <begin position="840"/>
        <end position="867"/>
    </location>
</feature>
<feature type="region of interest" description="Disordered" evidence="2">
    <location>
        <begin position="147"/>
        <end position="194"/>
    </location>
</feature>
<feature type="compositionally biased region" description="Polar residues" evidence="2">
    <location>
        <begin position="168"/>
        <end position="194"/>
    </location>
</feature>
<keyword evidence="1" id="KW-0175">Coiled coil</keyword>
<evidence type="ECO:0000313" key="5">
    <source>
        <dbReference type="Proteomes" id="UP000077115"/>
    </source>
</evidence>
<feature type="coiled-coil region" evidence="1">
    <location>
        <begin position="915"/>
        <end position="949"/>
    </location>
</feature>
<dbReference type="OrthoDB" id="332250at2759"/>
<dbReference type="PANTHER" id="PTHR21574:SF0">
    <property type="entry name" value="CENTROSOMAL PROTEIN OF 120 KDA"/>
    <property type="match status" value="1"/>
</dbReference>
<dbReference type="GO" id="GO:0010564">
    <property type="term" value="P:regulation of cell cycle process"/>
    <property type="evidence" value="ECO:0007669"/>
    <property type="project" value="TreeGrafter"/>
</dbReference>
<dbReference type="InterPro" id="IPR035892">
    <property type="entry name" value="C2_domain_sf"/>
</dbReference>
<dbReference type="InterPro" id="IPR039893">
    <property type="entry name" value="CEP120-like"/>
</dbReference>
<dbReference type="SUPFAM" id="SSF49562">
    <property type="entry name" value="C2 domain (Calcium/lipid-binding domain, CaLB)"/>
    <property type="match status" value="1"/>
</dbReference>
<feature type="region of interest" description="Disordered" evidence="2">
    <location>
        <begin position="392"/>
        <end position="424"/>
    </location>
</feature>
<reference evidence="4 5" key="1">
    <citation type="submission" date="2006-10" db="EMBL/GenBank/DDBJ databases">
        <title>The Genome Sequence of Batrachochytrium dendrobatidis JEL423.</title>
        <authorList>
            <consortium name="The Broad Institute Genome Sequencing Platform"/>
            <person name="Birren B."/>
            <person name="Lander E."/>
            <person name="Galagan J."/>
            <person name="Cuomo C."/>
            <person name="Devon K."/>
            <person name="Jaffe D."/>
            <person name="Butler J."/>
            <person name="Alvarez P."/>
            <person name="Gnerre S."/>
            <person name="Grabherr M."/>
            <person name="Kleber M."/>
            <person name="Mauceli E."/>
            <person name="Brockman W."/>
            <person name="Young S."/>
            <person name="LaButti K."/>
            <person name="Sykes S."/>
            <person name="DeCaprio D."/>
            <person name="Crawford M."/>
            <person name="Koehrsen M."/>
            <person name="Engels R."/>
            <person name="Montgomery P."/>
            <person name="Pearson M."/>
            <person name="Howarth C."/>
            <person name="Larson L."/>
            <person name="White J."/>
            <person name="O'Leary S."/>
            <person name="Kodira C."/>
            <person name="Zeng Q."/>
            <person name="Yandava C."/>
            <person name="Alvarado L."/>
            <person name="Longcore J."/>
            <person name="James T."/>
        </authorList>
    </citation>
    <scope>NUCLEOTIDE SEQUENCE [LARGE SCALE GENOMIC DNA]</scope>
    <source>
        <strain evidence="4 5">JEL423</strain>
    </source>
</reference>
<sequence length="1134" mass="128690">MIKPSQHIVQATVFEGRNFTRQPGSKVYVQCRFNNEILTTDPADHLATPIWDTELAWDVDTKLLGFLRSQRVSLKLICYSIDIKTNKRESLGYIMLDLRAAIQGPPPFPEKWFTLVNIKSHPGGHNAPASVFRPELKISFTVQPKHHDSIPSVQSTLELEGRRKKSASNDQIAQRSSTELPSTVSTAAATRTQSKLGLSSRKNYATIGPVSNSSLGTIPQSNPNHAVATSIPFELKSAGFYQLGTGDQLFCLWITIAFGEHLELLLDDAQISRQTNNTGYYFYYSFMGNDIMTQRFYQLDKPNFPAERVSVKLRASQSDIQTFFREISKIIIYLCHEDRAIGFADIPICNLLDNNGGEMAVIEQAFPLYNTREELPLSADAKSSSIGVSMALSRDTAEQSHGQAHTQEQEEFEPDQDSMAHQHARDQAPIPHTRFSHPGTPVNNIATFENLSFRPALDYENKTTNATTPIDSTLATLTRDGNPNLQNAFSTYSSFLQSAKPISVTTSKTTLNRAISPQMQPTKDMTDPLQGWHQYRFSIELRSLRDIQLKSANVYLKYTYAPFGTSSPILTHPIVHIQRTPNEHLLPHSFCAFEFVMSLEKLSTYLEAVPLIVELWQKDENVRDVNLGSALVNLSLVLSQTKIPSSNIPVTKSESYTAEQDTQQLVIQSLDTFVPLMSTGDSTSLYGRLADLRVVLALEDFGVVKETSDADSILPQINHQNVAQDLPSWKDVQTSAAYTTGQRTDVSHDHPLEPSSYKSTLQHQHKHGGMLGIPSQPNPSTPTPSSIHDTPEYQTAIELELWRQQEQQKFTQYLAEKEIELTQRLAGEWKLRDREREALLKRKLNDYKQLETALQQLSSDLERRESVLVEGERELIKQRERQDLEVLRALDEARDATRRLQEEFRYRTELEKQKCAEADAMRNRAIRDRDEMEAKWKTIDNELSELKRSLGSSGEAKAKIELGNAMQDKMMLGKQIEALKKNKAHYKCELKRVYKLLTKEREKARLELEQRMIKDRQDIEDMRMQAIAKEQLSLAHTERETLEHTRRDLEALGRAVYASQSSNDEQQKDVQFQSSTNNHQGTLSEAQLPPKVSSQISRLKKEKTSLLSTGFYKDDDDLIREFDHRIANLMKSAM</sequence>
<proteinExistence type="predicted"/>
<dbReference type="Proteomes" id="UP000077115">
    <property type="component" value="Unassembled WGS sequence"/>
</dbReference>
<evidence type="ECO:0000256" key="2">
    <source>
        <dbReference type="SAM" id="MobiDB-lite"/>
    </source>
</evidence>
<dbReference type="Gene3D" id="2.60.40.150">
    <property type="entry name" value="C2 domain"/>
    <property type="match status" value="1"/>
</dbReference>
<dbReference type="InterPro" id="IPR000008">
    <property type="entry name" value="C2_dom"/>
</dbReference>
<dbReference type="Pfam" id="PF00168">
    <property type="entry name" value="C2"/>
    <property type="match status" value="1"/>
</dbReference>
<evidence type="ECO:0000256" key="1">
    <source>
        <dbReference type="SAM" id="Coils"/>
    </source>
</evidence>
<dbReference type="VEuPathDB" id="FungiDB:BDEG_26306"/>
<feature type="compositionally biased region" description="Polar residues" evidence="2">
    <location>
        <begin position="1058"/>
        <end position="1085"/>
    </location>
</feature>
<feature type="region of interest" description="Disordered" evidence="2">
    <location>
        <begin position="1058"/>
        <end position="1097"/>
    </location>
</feature>
<dbReference type="STRING" id="403673.A0A177WTD9"/>
<dbReference type="InterPro" id="IPR022136">
    <property type="entry name" value="DUF3668"/>
</dbReference>
<dbReference type="EMBL" id="DS022308">
    <property type="protein sequence ID" value="OAJ42914.1"/>
    <property type="molecule type" value="Genomic_DNA"/>
</dbReference>
<name>A0A177WTD9_BATDL</name>
<dbReference type="eggNOG" id="ENOG502QPT0">
    <property type="taxonomic scope" value="Eukaryota"/>
</dbReference>
<dbReference type="PANTHER" id="PTHR21574">
    <property type="entry name" value="CENTROSOMAL PROTEIN OF 120 KDA"/>
    <property type="match status" value="1"/>
</dbReference>
<dbReference type="PROSITE" id="PS50004">
    <property type="entry name" value="C2"/>
    <property type="match status" value="1"/>
</dbReference>
<evidence type="ECO:0000259" key="3">
    <source>
        <dbReference type="PROSITE" id="PS50004"/>
    </source>
</evidence>
<organism evidence="4 5">
    <name type="scientific">Batrachochytrium dendrobatidis (strain JEL423)</name>
    <dbReference type="NCBI Taxonomy" id="403673"/>
    <lineage>
        <taxon>Eukaryota</taxon>
        <taxon>Fungi</taxon>
        <taxon>Fungi incertae sedis</taxon>
        <taxon>Chytridiomycota</taxon>
        <taxon>Chytridiomycota incertae sedis</taxon>
        <taxon>Chytridiomycetes</taxon>
        <taxon>Rhizophydiales</taxon>
        <taxon>Rhizophydiales incertae sedis</taxon>
        <taxon>Batrachochytrium</taxon>
    </lineage>
</organism>
<dbReference type="GO" id="GO:0005815">
    <property type="term" value="C:microtubule organizing center"/>
    <property type="evidence" value="ECO:0007669"/>
    <property type="project" value="TreeGrafter"/>
</dbReference>
<dbReference type="Pfam" id="PF12416">
    <property type="entry name" value="DUF3668"/>
    <property type="match status" value="1"/>
</dbReference>